<reference evidence="1 2" key="1">
    <citation type="submission" date="2020-02" db="EMBL/GenBank/DDBJ databases">
        <title>Genome sequence of strain CCNWXJ40-4.</title>
        <authorList>
            <person name="Gao J."/>
            <person name="Sun J."/>
        </authorList>
    </citation>
    <scope>NUCLEOTIDE SEQUENCE [LARGE SCALE GENOMIC DNA]</scope>
    <source>
        <strain evidence="1 2">CCNWXJ 40-4</strain>
    </source>
</reference>
<accession>A0A6G4WL71</accession>
<sequence>MGQTQFGIERRSADKLSACRSNRPKEMAQQPWRKSNVLQVETTIAETVVPMECVDFPAKTTPVMMEHHHVGHVFDGDTQQECAHQIIGVFCRAQGASHAKPLVETTDLDGYAMAKRLVELHRAALERELKKPKKR</sequence>
<dbReference type="Proteomes" id="UP001642900">
    <property type="component" value="Unassembled WGS sequence"/>
</dbReference>
<dbReference type="AlphaFoldDB" id="A0A6G4WL71"/>
<name>A0A6G4WL71_9HYPH</name>
<organism evidence="1 2">
    <name type="scientific">Allomesorhizobium camelthorni</name>
    <dbReference type="NCBI Taxonomy" id="475069"/>
    <lineage>
        <taxon>Bacteria</taxon>
        <taxon>Pseudomonadati</taxon>
        <taxon>Pseudomonadota</taxon>
        <taxon>Alphaproteobacteria</taxon>
        <taxon>Hyphomicrobiales</taxon>
        <taxon>Phyllobacteriaceae</taxon>
        <taxon>Allomesorhizobium</taxon>
    </lineage>
</organism>
<comment type="caution">
    <text evidence="1">The sequence shown here is derived from an EMBL/GenBank/DDBJ whole genome shotgun (WGS) entry which is preliminary data.</text>
</comment>
<evidence type="ECO:0000313" key="1">
    <source>
        <dbReference type="EMBL" id="NGO55562.1"/>
    </source>
</evidence>
<evidence type="ECO:0000313" key="2">
    <source>
        <dbReference type="Proteomes" id="UP001642900"/>
    </source>
</evidence>
<proteinExistence type="predicted"/>
<dbReference type="EMBL" id="JAAKZF010000108">
    <property type="protein sequence ID" value="NGO55562.1"/>
    <property type="molecule type" value="Genomic_DNA"/>
</dbReference>
<protein>
    <submittedName>
        <fullName evidence="1">Uncharacterized protein</fullName>
    </submittedName>
</protein>
<keyword evidence="2" id="KW-1185">Reference proteome</keyword>
<gene>
    <name evidence="1" type="ORF">G6N73_31755</name>
</gene>